<keyword evidence="2" id="KW-0238">DNA-binding</keyword>
<dbReference type="GO" id="GO:0003677">
    <property type="term" value="F:DNA binding"/>
    <property type="evidence" value="ECO:0007669"/>
    <property type="project" value="UniProtKB-KW"/>
</dbReference>
<dbReference type="InterPro" id="IPR005471">
    <property type="entry name" value="Tscrpt_reg_IclR_N"/>
</dbReference>
<dbReference type="InterPro" id="IPR036390">
    <property type="entry name" value="WH_DNA-bd_sf"/>
</dbReference>
<dbReference type="PANTHER" id="PTHR30136:SF24">
    <property type="entry name" value="HTH-TYPE TRANSCRIPTIONAL REPRESSOR ALLR"/>
    <property type="match status" value="1"/>
</dbReference>
<keyword evidence="3" id="KW-0804">Transcription</keyword>
<organism evidence="7 8">
    <name type="scientific">Megasphaera hexanoica</name>
    <dbReference type="NCBI Taxonomy" id="1675036"/>
    <lineage>
        <taxon>Bacteria</taxon>
        <taxon>Bacillati</taxon>
        <taxon>Bacillota</taxon>
        <taxon>Negativicutes</taxon>
        <taxon>Veillonellales</taxon>
        <taxon>Veillonellaceae</taxon>
        <taxon>Megasphaera</taxon>
    </lineage>
</organism>
<dbReference type="PANTHER" id="PTHR30136">
    <property type="entry name" value="HELIX-TURN-HELIX TRANSCRIPTIONAL REGULATOR, ICLR FAMILY"/>
    <property type="match status" value="1"/>
</dbReference>
<evidence type="ECO:0000313" key="8">
    <source>
        <dbReference type="Proteomes" id="UP000591071"/>
    </source>
</evidence>
<dbReference type="Gene3D" id="1.10.10.10">
    <property type="entry name" value="Winged helix-like DNA-binding domain superfamily/Winged helix DNA-binding domain"/>
    <property type="match status" value="1"/>
</dbReference>
<dbReference type="SUPFAM" id="SSF46785">
    <property type="entry name" value="Winged helix' DNA-binding domain"/>
    <property type="match status" value="1"/>
</dbReference>
<keyword evidence="4" id="KW-0175">Coiled coil</keyword>
<name>A0A848BXW7_9FIRM</name>
<evidence type="ECO:0000256" key="1">
    <source>
        <dbReference type="ARBA" id="ARBA00023015"/>
    </source>
</evidence>
<feature type="domain" description="HTH iclR-type" evidence="5">
    <location>
        <begin position="6"/>
        <end position="67"/>
    </location>
</feature>
<dbReference type="InterPro" id="IPR029016">
    <property type="entry name" value="GAF-like_dom_sf"/>
</dbReference>
<dbReference type="SMART" id="SM00346">
    <property type="entry name" value="HTH_ICLR"/>
    <property type="match status" value="1"/>
</dbReference>
<accession>A0A848BXW7</accession>
<dbReference type="Gene3D" id="3.30.450.40">
    <property type="match status" value="1"/>
</dbReference>
<reference evidence="7 8" key="1">
    <citation type="submission" date="2020-04" db="EMBL/GenBank/DDBJ databases">
        <authorList>
            <person name="Hitch T.C.A."/>
            <person name="Wylensek D."/>
            <person name="Clavel T."/>
        </authorList>
    </citation>
    <scope>NUCLEOTIDE SEQUENCE [LARGE SCALE GENOMIC DNA]</scope>
    <source>
        <strain evidence="7 8">Oil-RF-744-FAT-WT-6-1</strain>
    </source>
</reference>
<evidence type="ECO:0000259" key="6">
    <source>
        <dbReference type="PROSITE" id="PS51078"/>
    </source>
</evidence>
<dbReference type="Proteomes" id="UP000591071">
    <property type="component" value="Unassembled WGS sequence"/>
</dbReference>
<evidence type="ECO:0000259" key="5">
    <source>
        <dbReference type="PROSITE" id="PS51077"/>
    </source>
</evidence>
<dbReference type="Pfam" id="PF09339">
    <property type="entry name" value="HTH_IclR"/>
    <property type="match status" value="1"/>
</dbReference>
<dbReference type="PROSITE" id="PS51077">
    <property type="entry name" value="HTH_ICLR"/>
    <property type="match status" value="1"/>
</dbReference>
<keyword evidence="1" id="KW-0805">Transcription regulation</keyword>
<dbReference type="InterPro" id="IPR014757">
    <property type="entry name" value="Tscrpt_reg_IclR_C"/>
</dbReference>
<feature type="coiled-coil region" evidence="4">
    <location>
        <begin position="226"/>
        <end position="253"/>
    </location>
</feature>
<proteinExistence type="predicted"/>
<dbReference type="GO" id="GO:0045892">
    <property type="term" value="P:negative regulation of DNA-templated transcription"/>
    <property type="evidence" value="ECO:0007669"/>
    <property type="project" value="TreeGrafter"/>
</dbReference>
<dbReference type="Pfam" id="PF01614">
    <property type="entry name" value="IclR_C"/>
    <property type="match status" value="1"/>
</dbReference>
<dbReference type="GO" id="GO:0003700">
    <property type="term" value="F:DNA-binding transcription factor activity"/>
    <property type="evidence" value="ECO:0007669"/>
    <property type="project" value="TreeGrafter"/>
</dbReference>
<dbReference type="EMBL" id="JABAFG010000001">
    <property type="protein sequence ID" value="NME27193.1"/>
    <property type="molecule type" value="Genomic_DNA"/>
</dbReference>
<evidence type="ECO:0000256" key="2">
    <source>
        <dbReference type="ARBA" id="ARBA00023125"/>
    </source>
</evidence>
<gene>
    <name evidence="7" type="ORF">HF872_00930</name>
</gene>
<dbReference type="SUPFAM" id="SSF55781">
    <property type="entry name" value="GAF domain-like"/>
    <property type="match status" value="1"/>
</dbReference>
<feature type="domain" description="IclR-ED" evidence="6">
    <location>
        <begin position="68"/>
        <end position="249"/>
    </location>
</feature>
<dbReference type="AlphaFoldDB" id="A0A848BXW7"/>
<comment type="caution">
    <text evidence="7">The sequence shown here is derived from an EMBL/GenBank/DDBJ whole genome shotgun (WGS) entry which is preliminary data.</text>
</comment>
<dbReference type="InterPro" id="IPR036388">
    <property type="entry name" value="WH-like_DNA-bd_sf"/>
</dbReference>
<protein>
    <submittedName>
        <fullName evidence="7">IclR family transcriptional regulator</fullName>
    </submittedName>
</protein>
<dbReference type="PROSITE" id="PS51078">
    <property type="entry name" value="ICLR_ED"/>
    <property type="match status" value="1"/>
</dbReference>
<evidence type="ECO:0000313" key="7">
    <source>
        <dbReference type="EMBL" id="NME27193.1"/>
    </source>
</evidence>
<dbReference type="InterPro" id="IPR050707">
    <property type="entry name" value="HTH_MetabolicPath_Reg"/>
</dbReference>
<sequence length="267" mass="29670">MPYTTHRPTARVLDIMQLLSTSKEGCSLTEIATAISVPKSTIVPIIRTLCERRFITQHGSNKYTVGISALIVGSACLQDMDILELFKAQMKRIVNATSEACQLGVLVGGDVLYLAKEESPEPIRLISFVGKRLPAYSTAIGKALLSEYTLQGLQTLYPQGLAPVTERTCTDFNHFYDECQQGKTLGYFTDKEEISPGINCFSVPLAYHGHYIAAMSVSIPSFRLTEEKKEKTIDALKTSKEKLEHTFTELNINDIDFFAKSFQSQPI</sequence>
<evidence type="ECO:0000256" key="4">
    <source>
        <dbReference type="SAM" id="Coils"/>
    </source>
</evidence>
<evidence type="ECO:0000256" key="3">
    <source>
        <dbReference type="ARBA" id="ARBA00023163"/>
    </source>
</evidence>
<dbReference type="RefSeq" id="WP_170087036.1">
    <property type="nucleotide sequence ID" value="NZ_JABAFG010000001.1"/>
</dbReference>